<organism evidence="1 2">
    <name type="scientific">Finegoldia magna (strain ATCC 29328 / DSM 20472 / WAL 2508)</name>
    <name type="common">Peptostreptococcus magnus</name>
    <dbReference type="NCBI Taxonomy" id="334413"/>
    <lineage>
        <taxon>Bacteria</taxon>
        <taxon>Bacillati</taxon>
        <taxon>Bacillota</taxon>
        <taxon>Tissierellia</taxon>
        <taxon>Tissierellales</taxon>
        <taxon>Peptoniphilaceae</taxon>
        <taxon>Finegoldia</taxon>
    </lineage>
</organism>
<gene>
    <name evidence="1" type="ordered locus">FMG_0013</name>
</gene>
<dbReference type="EMBL" id="AP008971">
    <property type="protein sequence ID" value="BAG07431.1"/>
    <property type="molecule type" value="Genomic_DNA"/>
</dbReference>
<dbReference type="STRING" id="334413.FMG_0013"/>
<dbReference type="KEGG" id="fma:FMG_0013"/>
<keyword evidence="2" id="KW-1185">Reference proteome</keyword>
<evidence type="ECO:0000313" key="2">
    <source>
        <dbReference type="Proteomes" id="UP000001319"/>
    </source>
</evidence>
<dbReference type="HOGENOM" id="CLU_2843419_0_0_9"/>
<name>B0S428_FINM2</name>
<reference evidence="1 2" key="1">
    <citation type="journal article" date="2008" name="DNA Res.">
        <title>Complete genome sequence of Finegoldia magna, an anaerobic opportunistic pathogen.</title>
        <authorList>
            <person name="Goto T."/>
            <person name="Yamashita A."/>
            <person name="Hirakawa H."/>
            <person name="Matsutani M."/>
            <person name="Todo K."/>
            <person name="Ohshima K."/>
            <person name="Toh H."/>
            <person name="Miyamoto K."/>
            <person name="Kuhara S."/>
            <person name="Hattori M."/>
            <person name="Shimizu T."/>
            <person name="Akimoto S."/>
        </authorList>
    </citation>
    <scope>NUCLEOTIDE SEQUENCE [LARGE SCALE GENOMIC DNA]</scope>
    <source>
        <strain evidence="2">ATCC 29328 / DSM 20472 / WAL 2508</strain>
    </source>
</reference>
<protein>
    <submittedName>
        <fullName evidence="1">Uncharacterized protein</fullName>
    </submittedName>
</protein>
<dbReference type="Proteomes" id="UP000001319">
    <property type="component" value="Chromosome"/>
</dbReference>
<proteinExistence type="predicted"/>
<dbReference type="AlphaFoldDB" id="B0S428"/>
<accession>B0S428</accession>
<evidence type="ECO:0000313" key="1">
    <source>
        <dbReference type="EMBL" id="BAG07431.1"/>
    </source>
</evidence>
<sequence>MTNTSTLLKCVRKKYFILKNISTKYIIGVRVMGGEYEKEINDICASSDDVSDANWIQHKLRSNRK</sequence>